<organism evidence="2 3">
    <name type="scientific">Solanum tuberosum</name>
    <name type="common">Potato</name>
    <dbReference type="NCBI Taxonomy" id="4113"/>
    <lineage>
        <taxon>Eukaryota</taxon>
        <taxon>Viridiplantae</taxon>
        <taxon>Streptophyta</taxon>
        <taxon>Embryophyta</taxon>
        <taxon>Tracheophyta</taxon>
        <taxon>Spermatophyta</taxon>
        <taxon>Magnoliopsida</taxon>
        <taxon>eudicotyledons</taxon>
        <taxon>Gunneridae</taxon>
        <taxon>Pentapetalae</taxon>
        <taxon>asterids</taxon>
        <taxon>lamiids</taxon>
        <taxon>Solanales</taxon>
        <taxon>Solanaceae</taxon>
        <taxon>Solanoideae</taxon>
        <taxon>Solaneae</taxon>
        <taxon>Solanum</taxon>
    </lineage>
</organism>
<feature type="compositionally biased region" description="Basic residues" evidence="1">
    <location>
        <begin position="1"/>
        <end position="10"/>
    </location>
</feature>
<dbReference type="Gramene" id="PGSC0003DMT400094336">
    <property type="protein sequence ID" value="PGSC0003DMT400094336"/>
    <property type="gene ID" value="PGSC0003DMG400043907"/>
</dbReference>
<reference evidence="2" key="2">
    <citation type="submission" date="2015-06" db="UniProtKB">
        <authorList>
            <consortium name="EnsemblPlants"/>
        </authorList>
    </citation>
    <scope>IDENTIFICATION</scope>
    <source>
        <strain evidence="2">DM1-3 516 R44</strain>
    </source>
</reference>
<dbReference type="Proteomes" id="UP000011115">
    <property type="component" value="Unassembled WGS sequence"/>
</dbReference>
<feature type="compositionally biased region" description="Basic residues" evidence="1">
    <location>
        <begin position="78"/>
        <end position="102"/>
    </location>
</feature>
<dbReference type="InParanoid" id="M1DTX3"/>
<protein>
    <submittedName>
        <fullName evidence="2">Uncharacterized protein</fullName>
    </submittedName>
</protein>
<dbReference type="AlphaFoldDB" id="M1DTX3"/>
<accession>M1DTX3</accession>
<dbReference type="PaxDb" id="4113-PGSC0003DMT400094336"/>
<evidence type="ECO:0000313" key="2">
    <source>
        <dbReference type="EnsemblPlants" id="PGSC0003DMT400094336"/>
    </source>
</evidence>
<dbReference type="HOGENOM" id="CLU_2282449_0_0_1"/>
<dbReference type="EnsemblPlants" id="PGSC0003DMT400094336">
    <property type="protein sequence ID" value="PGSC0003DMT400094336"/>
    <property type="gene ID" value="PGSC0003DMG400043907"/>
</dbReference>
<feature type="region of interest" description="Disordered" evidence="1">
    <location>
        <begin position="1"/>
        <end position="25"/>
    </location>
</feature>
<proteinExistence type="predicted"/>
<sequence length="102" mass="11743">MRQKGAKKLKNLKENKAGTRQATRPVVEWTFSSPKVPACQPMDKTNLASRQALRRHAEEIDDDDLARQKLQNNLMKNQTKKARRGATRHHRTGRRTRLTSPS</sequence>
<evidence type="ECO:0000313" key="3">
    <source>
        <dbReference type="Proteomes" id="UP000011115"/>
    </source>
</evidence>
<evidence type="ECO:0000256" key="1">
    <source>
        <dbReference type="SAM" id="MobiDB-lite"/>
    </source>
</evidence>
<reference evidence="3" key="1">
    <citation type="journal article" date="2011" name="Nature">
        <title>Genome sequence and analysis of the tuber crop potato.</title>
        <authorList>
            <consortium name="The Potato Genome Sequencing Consortium"/>
        </authorList>
    </citation>
    <scope>NUCLEOTIDE SEQUENCE [LARGE SCALE GENOMIC DNA]</scope>
    <source>
        <strain evidence="3">cv. DM1-3 516 R44</strain>
    </source>
</reference>
<feature type="region of interest" description="Disordered" evidence="1">
    <location>
        <begin position="71"/>
        <end position="102"/>
    </location>
</feature>
<name>M1DTX3_SOLTU</name>
<keyword evidence="3" id="KW-1185">Reference proteome</keyword>